<dbReference type="AlphaFoldDB" id="A0A1S0TPR4"/>
<dbReference type="Pfam" id="PF02205">
    <property type="entry name" value="WH2"/>
    <property type="match status" value="1"/>
</dbReference>
<dbReference type="OrthoDB" id="5843315at2759"/>
<accession>A0A1S0TPR4</accession>
<reference evidence="2" key="1">
    <citation type="submission" date="2012-04" db="EMBL/GenBank/DDBJ databases">
        <title>The Genome Sequence of Loa loa.</title>
        <authorList>
            <consortium name="The Broad Institute Genome Sequencing Platform"/>
            <consortium name="Broad Institute Genome Sequencing Center for Infectious Disease"/>
            <person name="Nutman T.B."/>
            <person name="Fink D.L."/>
            <person name="Russ C."/>
            <person name="Young S."/>
            <person name="Zeng Q."/>
            <person name="Gargeya S."/>
            <person name="Alvarado L."/>
            <person name="Berlin A."/>
            <person name="Chapman S.B."/>
            <person name="Chen Z."/>
            <person name="Freedman E."/>
            <person name="Gellesch M."/>
            <person name="Goldberg J."/>
            <person name="Griggs A."/>
            <person name="Gujja S."/>
            <person name="Heilman E.R."/>
            <person name="Heiman D."/>
            <person name="Howarth C."/>
            <person name="Mehta T."/>
            <person name="Neiman D."/>
            <person name="Pearson M."/>
            <person name="Roberts A."/>
            <person name="Saif S."/>
            <person name="Shea T."/>
            <person name="Shenoy N."/>
            <person name="Sisk P."/>
            <person name="Stolte C."/>
            <person name="Sykes S."/>
            <person name="White J."/>
            <person name="Yandava C."/>
            <person name="Haas B."/>
            <person name="Henn M.R."/>
            <person name="Nusbaum C."/>
            <person name="Birren B."/>
        </authorList>
    </citation>
    <scope>NUCLEOTIDE SEQUENCE [LARGE SCALE GENOMIC DNA]</scope>
</reference>
<dbReference type="InterPro" id="IPR003124">
    <property type="entry name" value="WH2_dom"/>
</dbReference>
<gene>
    <name evidence="2" type="ORF">LOAG_10794</name>
</gene>
<name>A0A1S0TPR4_LOALO</name>
<evidence type="ECO:0000313" key="2">
    <source>
        <dbReference type="EMBL" id="EFO17702.1"/>
    </source>
</evidence>
<dbReference type="InParanoid" id="A0A1S0TPR4"/>
<dbReference type="GO" id="GO:0003779">
    <property type="term" value="F:actin binding"/>
    <property type="evidence" value="ECO:0007669"/>
    <property type="project" value="InterPro"/>
</dbReference>
<sequence>MKYAKGLAHKTALSGIRIQALLKKIEERQHIDELLPSNIPQNDQINETLSSSSSIHSIDQYQNNKLLAEIRSGVQLRHVVPNEHKQCTEMLYDKTSAKLFIP</sequence>
<dbReference type="CTD" id="9948243"/>
<dbReference type="EMBL" id="JH712271">
    <property type="protein sequence ID" value="EFO17702.1"/>
    <property type="molecule type" value="Genomic_DNA"/>
</dbReference>
<organism evidence="2">
    <name type="scientific">Loa loa</name>
    <name type="common">Eye worm</name>
    <name type="synonym">Filaria loa</name>
    <dbReference type="NCBI Taxonomy" id="7209"/>
    <lineage>
        <taxon>Eukaryota</taxon>
        <taxon>Metazoa</taxon>
        <taxon>Ecdysozoa</taxon>
        <taxon>Nematoda</taxon>
        <taxon>Chromadorea</taxon>
        <taxon>Rhabditida</taxon>
        <taxon>Spirurina</taxon>
        <taxon>Spiruromorpha</taxon>
        <taxon>Filarioidea</taxon>
        <taxon>Onchocercidae</taxon>
        <taxon>Loa</taxon>
    </lineage>
</organism>
<dbReference type="KEGG" id="loa:LOAG_10794"/>
<dbReference type="GeneID" id="9948243"/>
<evidence type="ECO:0000259" key="1">
    <source>
        <dbReference type="PROSITE" id="PS51082"/>
    </source>
</evidence>
<proteinExistence type="predicted"/>
<feature type="non-terminal residue" evidence="2">
    <location>
        <position position="102"/>
    </location>
</feature>
<dbReference type="RefSeq" id="XP_003146366.1">
    <property type="nucleotide sequence ID" value="XM_003146318.1"/>
</dbReference>
<protein>
    <recommendedName>
        <fullName evidence="1">WH2 domain-containing protein</fullName>
    </recommendedName>
</protein>
<feature type="domain" description="WH2" evidence="1">
    <location>
        <begin position="62"/>
        <end position="79"/>
    </location>
</feature>
<dbReference type="PROSITE" id="PS51082">
    <property type="entry name" value="WH2"/>
    <property type="match status" value="1"/>
</dbReference>